<proteinExistence type="inferred from homology"/>
<dbReference type="GO" id="GO:0050660">
    <property type="term" value="F:flavin adenine dinucleotide binding"/>
    <property type="evidence" value="ECO:0007669"/>
    <property type="project" value="TreeGrafter"/>
</dbReference>
<dbReference type="AlphaFoldDB" id="A1ASU2"/>
<dbReference type="GO" id="GO:0030976">
    <property type="term" value="F:thiamine pyrophosphate binding"/>
    <property type="evidence" value="ECO:0007669"/>
    <property type="project" value="InterPro"/>
</dbReference>
<dbReference type="Pfam" id="PF02775">
    <property type="entry name" value="TPP_enzyme_C"/>
    <property type="match status" value="1"/>
</dbReference>
<dbReference type="Pfam" id="PF00205">
    <property type="entry name" value="TPP_enzyme_M"/>
    <property type="match status" value="1"/>
</dbReference>
<dbReference type="GO" id="GO:0009097">
    <property type="term" value="P:isoleucine biosynthetic process"/>
    <property type="evidence" value="ECO:0007669"/>
    <property type="project" value="TreeGrafter"/>
</dbReference>
<comment type="cofactor">
    <cofactor evidence="1">
        <name>thiamine diphosphate</name>
        <dbReference type="ChEBI" id="CHEBI:58937"/>
    </cofactor>
</comment>
<dbReference type="Gene3D" id="3.40.50.970">
    <property type="match status" value="2"/>
</dbReference>
<reference evidence="8 9" key="1">
    <citation type="submission" date="2006-10" db="EMBL/GenBank/DDBJ databases">
        <title>Complete sequence of chromosome of Pelobacter propionicus DSM 2379.</title>
        <authorList>
            <consortium name="US DOE Joint Genome Institute"/>
            <person name="Copeland A."/>
            <person name="Lucas S."/>
            <person name="Lapidus A."/>
            <person name="Barry K."/>
            <person name="Detter J.C."/>
            <person name="Glavina del Rio T."/>
            <person name="Hammon N."/>
            <person name="Israni S."/>
            <person name="Dalin E."/>
            <person name="Tice H."/>
            <person name="Pitluck S."/>
            <person name="Saunders E."/>
            <person name="Brettin T."/>
            <person name="Bruce D."/>
            <person name="Han C."/>
            <person name="Tapia R."/>
            <person name="Schmutz J."/>
            <person name="Larimer F."/>
            <person name="Land M."/>
            <person name="Hauser L."/>
            <person name="Kyrpides N."/>
            <person name="Kim E."/>
            <person name="Lovley D."/>
            <person name="Richardson P."/>
        </authorList>
    </citation>
    <scope>NUCLEOTIDE SEQUENCE [LARGE SCALE GENOMIC DNA]</scope>
    <source>
        <strain evidence="9">DSM 2379 / NBRC 103807 / OttBd1</strain>
    </source>
</reference>
<dbReference type="GO" id="GO:0009099">
    <property type="term" value="P:L-valine biosynthetic process"/>
    <property type="evidence" value="ECO:0007669"/>
    <property type="project" value="TreeGrafter"/>
</dbReference>
<dbReference type="InterPro" id="IPR011766">
    <property type="entry name" value="TPP_enzyme_TPP-bd"/>
</dbReference>
<feature type="domain" description="Thiamine pyrophosphate enzyme central" evidence="5">
    <location>
        <begin position="186"/>
        <end position="323"/>
    </location>
</feature>
<dbReference type="InterPro" id="IPR029061">
    <property type="entry name" value="THDP-binding"/>
</dbReference>
<dbReference type="EC" id="2.2.1.6" evidence="8"/>
<keyword evidence="3 4" id="KW-0786">Thiamine pyrophosphate</keyword>
<dbReference type="FunFam" id="3.40.50.970:FF:000007">
    <property type="entry name" value="Acetolactate synthase"/>
    <property type="match status" value="1"/>
</dbReference>
<evidence type="ECO:0000313" key="9">
    <source>
        <dbReference type="Proteomes" id="UP000006732"/>
    </source>
</evidence>
<dbReference type="EMBL" id="CP000482">
    <property type="protein sequence ID" value="ABL00413.1"/>
    <property type="molecule type" value="Genomic_DNA"/>
</dbReference>
<evidence type="ECO:0000256" key="2">
    <source>
        <dbReference type="ARBA" id="ARBA00007812"/>
    </source>
</evidence>
<dbReference type="SUPFAM" id="SSF52518">
    <property type="entry name" value="Thiamin diphosphate-binding fold (THDP-binding)"/>
    <property type="match status" value="2"/>
</dbReference>
<dbReference type="STRING" id="338966.Ppro_2814"/>
<organism evidence="8 9">
    <name type="scientific">Pelobacter propionicus (strain DSM 2379 / NBRC 103807 / OttBd1)</name>
    <dbReference type="NCBI Taxonomy" id="338966"/>
    <lineage>
        <taxon>Bacteria</taxon>
        <taxon>Pseudomonadati</taxon>
        <taxon>Thermodesulfobacteriota</taxon>
        <taxon>Desulfuromonadia</taxon>
        <taxon>Desulfuromonadales</taxon>
        <taxon>Desulfuromonadaceae</taxon>
        <taxon>Pelobacter</taxon>
    </lineage>
</organism>
<dbReference type="GO" id="GO:0005948">
    <property type="term" value="C:acetolactate synthase complex"/>
    <property type="evidence" value="ECO:0007669"/>
    <property type="project" value="TreeGrafter"/>
</dbReference>
<dbReference type="PANTHER" id="PTHR18968">
    <property type="entry name" value="THIAMINE PYROPHOSPHATE ENZYMES"/>
    <property type="match status" value="1"/>
</dbReference>
<dbReference type="InterPro" id="IPR045229">
    <property type="entry name" value="TPP_enz"/>
</dbReference>
<gene>
    <name evidence="8" type="ordered locus">Ppro_2814</name>
</gene>
<evidence type="ECO:0000259" key="5">
    <source>
        <dbReference type="Pfam" id="PF00205"/>
    </source>
</evidence>
<dbReference type="PROSITE" id="PS00187">
    <property type="entry name" value="TPP_ENZYMES"/>
    <property type="match status" value="1"/>
</dbReference>
<evidence type="ECO:0000313" key="8">
    <source>
        <dbReference type="EMBL" id="ABL00413.1"/>
    </source>
</evidence>
<dbReference type="Pfam" id="PF02776">
    <property type="entry name" value="TPP_enzyme_N"/>
    <property type="match status" value="1"/>
</dbReference>
<dbReference type="InterPro" id="IPR012001">
    <property type="entry name" value="Thiamin_PyroP_enz_TPP-bd_dom"/>
</dbReference>
<evidence type="ECO:0000256" key="4">
    <source>
        <dbReference type="RuleBase" id="RU362132"/>
    </source>
</evidence>
<keyword evidence="8" id="KW-0808">Transferase</keyword>
<comment type="similarity">
    <text evidence="2 4">Belongs to the TPP enzyme family.</text>
</comment>
<evidence type="ECO:0000259" key="6">
    <source>
        <dbReference type="Pfam" id="PF02775"/>
    </source>
</evidence>
<dbReference type="PANTHER" id="PTHR18968:SF13">
    <property type="entry name" value="ACETOLACTATE SYNTHASE CATALYTIC SUBUNIT, MITOCHONDRIAL"/>
    <property type="match status" value="1"/>
</dbReference>
<dbReference type="CDD" id="cd07035">
    <property type="entry name" value="TPP_PYR_POX_like"/>
    <property type="match status" value="1"/>
</dbReference>
<dbReference type="GO" id="GO:0000287">
    <property type="term" value="F:magnesium ion binding"/>
    <property type="evidence" value="ECO:0007669"/>
    <property type="project" value="InterPro"/>
</dbReference>
<dbReference type="Gene3D" id="3.40.50.1220">
    <property type="entry name" value="TPP-binding domain"/>
    <property type="match status" value="1"/>
</dbReference>
<dbReference type="HOGENOM" id="CLU_013748_1_2_7"/>
<evidence type="ECO:0000259" key="7">
    <source>
        <dbReference type="Pfam" id="PF02776"/>
    </source>
</evidence>
<keyword evidence="9" id="KW-1185">Reference proteome</keyword>
<protein>
    <submittedName>
        <fullName evidence="8">Acetolactate synthase, large subunit</fullName>
        <ecNumber evidence="8">2.2.1.6</ecNumber>
    </submittedName>
</protein>
<accession>A1ASU2</accession>
<evidence type="ECO:0000256" key="3">
    <source>
        <dbReference type="ARBA" id="ARBA00023052"/>
    </source>
</evidence>
<feature type="domain" description="Thiamine pyrophosphate enzyme TPP-binding" evidence="6">
    <location>
        <begin position="383"/>
        <end position="532"/>
    </location>
</feature>
<dbReference type="InterPro" id="IPR029035">
    <property type="entry name" value="DHS-like_NAD/FAD-binding_dom"/>
</dbReference>
<dbReference type="GO" id="GO:0003984">
    <property type="term" value="F:acetolactate synthase activity"/>
    <property type="evidence" value="ECO:0007669"/>
    <property type="project" value="UniProtKB-EC"/>
</dbReference>
<evidence type="ECO:0000256" key="1">
    <source>
        <dbReference type="ARBA" id="ARBA00001964"/>
    </source>
</evidence>
<dbReference type="Proteomes" id="UP000006732">
    <property type="component" value="Chromosome"/>
</dbReference>
<dbReference type="InterPro" id="IPR000399">
    <property type="entry name" value="TPP-bd_CS"/>
</dbReference>
<dbReference type="InterPro" id="IPR012000">
    <property type="entry name" value="Thiamin_PyroP_enz_cen_dom"/>
</dbReference>
<dbReference type="KEGG" id="ppd:Ppro_2814"/>
<sequence length="565" mass="62454">MVKSLEDLGVSRIFGYTGAAILPVFHAMGKSSLAINVNANEQSCAFSAAGYSRASDKVGVAVVTSGPAITNTLTAVADSFADSIPLLVFAGQVQQSRLDTDEFQHINVKDVFARAAKKVIQITDISDIEETVKDAYFFAKTGKPGPVVIDFPLDSQRRTGVYRGIDIDLFRYKYDQESHLGINQCQQFFDLLQRSQRPLLYIGGGLNSRAASDRIREFNRMFNIPSINSLMGKGILDESLDTSLGMLGMYGTPYANMAIQRTDLFVAFGVRWNDRVVQKVGESGLTAEIAYIDINAKKMQEVRVTRNPKFSFIGDARTVLEDLVEYARDHQVTLDIAPWQEEAAKLKRSYPLTCNREARMIQAAEVMDLLSQRLTDTTIITTGVGNHQMLAAQYLKTAQPRSFLTSGAFGTMGFSLPVSIGAHFANPEARVIAIDGDSSIKMNMGELHTIGSLDIPIKVLLINNHADGMVRSIQDALYDGQHTASERDFDANFAHIARECGFGWCRKVLSRPYLEDALDEFLAADGPCFLEIVTDREETIYPLIPQGKGYKDMILGPYISKREEA</sequence>
<name>A1ASU2_PELPD</name>
<dbReference type="SUPFAM" id="SSF52467">
    <property type="entry name" value="DHS-like NAD/FAD-binding domain"/>
    <property type="match status" value="1"/>
</dbReference>
<feature type="domain" description="Thiamine pyrophosphate enzyme N-terminal TPP-binding" evidence="7">
    <location>
        <begin position="1"/>
        <end position="107"/>
    </location>
</feature>
<dbReference type="eggNOG" id="COG0028">
    <property type="taxonomic scope" value="Bacteria"/>
</dbReference>